<dbReference type="Gene3D" id="3.30.40.10">
    <property type="entry name" value="Zinc/RING finger domain, C3HC4 (zinc finger)"/>
    <property type="match status" value="1"/>
</dbReference>
<dbReference type="Proteomes" id="UP001634394">
    <property type="component" value="Unassembled WGS sequence"/>
</dbReference>
<keyword evidence="11 14" id="KW-0175">Coiled coil</keyword>
<dbReference type="SMART" id="SM00184">
    <property type="entry name" value="RING"/>
    <property type="match status" value="1"/>
</dbReference>
<dbReference type="FunFam" id="3.30.40.10:FF:000040">
    <property type="entry name" value="E3 ubiquitin protein ligase"/>
    <property type="match status" value="1"/>
</dbReference>
<evidence type="ECO:0000313" key="18">
    <source>
        <dbReference type="EMBL" id="KAL3856683.1"/>
    </source>
</evidence>
<dbReference type="PROSITE" id="PS00518">
    <property type="entry name" value="ZF_RING_1"/>
    <property type="match status" value="1"/>
</dbReference>
<dbReference type="PANTHER" id="PTHR23163">
    <property type="entry name" value="RING FINGER PROTEIN-RELATED"/>
    <property type="match status" value="1"/>
</dbReference>
<evidence type="ECO:0000256" key="10">
    <source>
        <dbReference type="ARBA" id="ARBA00022853"/>
    </source>
</evidence>
<keyword evidence="8 14" id="KW-0833">Ubl conjugation pathway</keyword>
<evidence type="ECO:0000313" key="19">
    <source>
        <dbReference type="Proteomes" id="UP001634394"/>
    </source>
</evidence>
<evidence type="ECO:0000256" key="6">
    <source>
        <dbReference type="ARBA" id="ARBA00022723"/>
    </source>
</evidence>
<accession>A0ABD3V7D2</accession>
<evidence type="ECO:0000256" key="14">
    <source>
        <dbReference type="RuleBase" id="RU365038"/>
    </source>
</evidence>
<dbReference type="GO" id="GO:0005634">
    <property type="term" value="C:nucleus"/>
    <property type="evidence" value="ECO:0007669"/>
    <property type="project" value="UniProtKB-SubCell"/>
</dbReference>
<dbReference type="GO" id="GO:0016567">
    <property type="term" value="P:protein ubiquitination"/>
    <property type="evidence" value="ECO:0007669"/>
    <property type="project" value="UniProtKB-UniRule"/>
</dbReference>
<comment type="pathway">
    <text evidence="3 14">Protein modification; protein ubiquitination.</text>
</comment>
<dbReference type="Pfam" id="PF26052">
    <property type="entry name" value="BRE1B"/>
    <property type="match status" value="1"/>
</dbReference>
<dbReference type="Pfam" id="PF26095">
    <property type="entry name" value="CC_Bre1"/>
    <property type="match status" value="1"/>
</dbReference>
<evidence type="ECO:0000256" key="8">
    <source>
        <dbReference type="ARBA" id="ARBA00022786"/>
    </source>
</evidence>
<evidence type="ECO:0000256" key="3">
    <source>
        <dbReference type="ARBA" id="ARBA00004906"/>
    </source>
</evidence>
<protein>
    <recommendedName>
        <fullName evidence="14">E3 ubiquitin protein ligase</fullName>
        <ecNumber evidence="14">2.3.2.27</ecNumber>
    </recommendedName>
</protein>
<comment type="subcellular location">
    <subcellularLocation>
        <location evidence="2 14">Nucleus</location>
    </subcellularLocation>
</comment>
<keyword evidence="19" id="KW-1185">Reference proteome</keyword>
<keyword evidence="5 14" id="KW-0808">Transferase</keyword>
<dbReference type="Pfam" id="PF00097">
    <property type="entry name" value="zf-C3HC4"/>
    <property type="match status" value="1"/>
</dbReference>
<dbReference type="PANTHER" id="PTHR23163:SF0">
    <property type="entry name" value="E3 UBIQUITIN-PROTEIN LIGASE BRE1"/>
    <property type="match status" value="1"/>
</dbReference>
<evidence type="ECO:0000256" key="9">
    <source>
        <dbReference type="ARBA" id="ARBA00022833"/>
    </source>
</evidence>
<name>A0ABD3V7D2_SINWO</name>
<dbReference type="InterPro" id="IPR013083">
    <property type="entry name" value="Znf_RING/FYVE/PHD"/>
</dbReference>
<feature type="compositionally biased region" description="Basic and acidic residues" evidence="16">
    <location>
        <begin position="581"/>
        <end position="594"/>
    </location>
</feature>
<dbReference type="InterPro" id="IPR017907">
    <property type="entry name" value="Znf_RING_CS"/>
</dbReference>
<keyword evidence="9 14" id="KW-0862">Zinc</keyword>
<comment type="catalytic activity">
    <reaction evidence="1 14">
        <text>S-ubiquitinyl-[E2 ubiquitin-conjugating enzyme]-L-cysteine + [acceptor protein]-L-lysine = [E2 ubiquitin-conjugating enzyme]-L-cysteine + N(6)-ubiquitinyl-[acceptor protein]-L-lysine.</text>
        <dbReference type="EC" id="2.3.2.27"/>
    </reaction>
</comment>
<dbReference type="EMBL" id="JBJQND010000013">
    <property type="protein sequence ID" value="KAL3856683.1"/>
    <property type="molecule type" value="Genomic_DNA"/>
</dbReference>
<dbReference type="PROSITE" id="PS50089">
    <property type="entry name" value="ZF_RING_2"/>
    <property type="match status" value="1"/>
</dbReference>
<keyword evidence="6 14" id="KW-0479">Metal-binding</keyword>
<evidence type="ECO:0000256" key="4">
    <source>
        <dbReference type="ARBA" id="ARBA00005555"/>
    </source>
</evidence>
<evidence type="ECO:0000256" key="7">
    <source>
        <dbReference type="ARBA" id="ARBA00022771"/>
    </source>
</evidence>
<feature type="region of interest" description="Disordered" evidence="16">
    <location>
        <begin position="581"/>
        <end position="638"/>
    </location>
</feature>
<gene>
    <name evidence="18" type="ORF">ACJMK2_011409</name>
</gene>
<evidence type="ECO:0000256" key="11">
    <source>
        <dbReference type="ARBA" id="ARBA00023054"/>
    </source>
</evidence>
<dbReference type="Gene3D" id="1.20.5.340">
    <property type="match status" value="1"/>
</dbReference>
<feature type="coiled-coil region" evidence="15">
    <location>
        <begin position="44"/>
        <end position="75"/>
    </location>
</feature>
<organism evidence="18 19">
    <name type="scientific">Sinanodonta woodiana</name>
    <name type="common">Chinese pond mussel</name>
    <name type="synonym">Anodonta woodiana</name>
    <dbReference type="NCBI Taxonomy" id="1069815"/>
    <lineage>
        <taxon>Eukaryota</taxon>
        <taxon>Metazoa</taxon>
        <taxon>Spiralia</taxon>
        <taxon>Lophotrochozoa</taxon>
        <taxon>Mollusca</taxon>
        <taxon>Bivalvia</taxon>
        <taxon>Autobranchia</taxon>
        <taxon>Heteroconchia</taxon>
        <taxon>Palaeoheterodonta</taxon>
        <taxon>Unionida</taxon>
        <taxon>Unionoidea</taxon>
        <taxon>Unionidae</taxon>
        <taxon>Unioninae</taxon>
        <taxon>Sinanodonta</taxon>
    </lineage>
</organism>
<dbReference type="GO" id="GO:0008270">
    <property type="term" value="F:zinc ion binding"/>
    <property type="evidence" value="ECO:0007669"/>
    <property type="project" value="UniProtKB-KW"/>
</dbReference>
<keyword evidence="10 14" id="KW-0156">Chromatin regulator</keyword>
<evidence type="ECO:0000256" key="16">
    <source>
        <dbReference type="SAM" id="MobiDB-lite"/>
    </source>
</evidence>
<evidence type="ECO:0000256" key="15">
    <source>
        <dbReference type="SAM" id="Coils"/>
    </source>
</evidence>
<evidence type="ECO:0000256" key="12">
    <source>
        <dbReference type="ARBA" id="ARBA00023242"/>
    </source>
</evidence>
<dbReference type="InterPro" id="IPR013956">
    <property type="entry name" value="E3_ubiquit_lig_Bre1"/>
</dbReference>
<evidence type="ECO:0000259" key="17">
    <source>
        <dbReference type="PROSITE" id="PS50089"/>
    </source>
</evidence>
<feature type="compositionally biased region" description="Basic and acidic residues" evidence="16">
    <location>
        <begin position="224"/>
        <end position="243"/>
    </location>
</feature>
<feature type="compositionally biased region" description="Basic and acidic residues" evidence="16">
    <location>
        <begin position="260"/>
        <end position="277"/>
    </location>
</feature>
<dbReference type="SUPFAM" id="SSF57850">
    <property type="entry name" value="RING/U-box"/>
    <property type="match status" value="1"/>
</dbReference>
<dbReference type="InterPro" id="IPR001841">
    <property type="entry name" value="Znf_RING"/>
</dbReference>
<evidence type="ECO:0000256" key="13">
    <source>
        <dbReference type="PROSITE-ProRule" id="PRU00175"/>
    </source>
</evidence>
<dbReference type="InterPro" id="IPR058642">
    <property type="entry name" value="BRE1A/B-like_dom"/>
</dbReference>
<feature type="compositionally biased region" description="Polar residues" evidence="16">
    <location>
        <begin position="602"/>
        <end position="632"/>
    </location>
</feature>
<reference evidence="18 19" key="1">
    <citation type="submission" date="2024-11" db="EMBL/GenBank/DDBJ databases">
        <title>Chromosome-level genome assembly of the freshwater bivalve Anodonta woodiana.</title>
        <authorList>
            <person name="Chen X."/>
        </authorList>
    </citation>
    <scope>NUCLEOTIDE SEQUENCE [LARGE SCALE GENOMIC DNA]</scope>
    <source>
        <strain evidence="18">MN2024</strain>
        <tissue evidence="18">Gills</tissue>
    </source>
</reference>
<feature type="coiled-coil region" evidence="15">
    <location>
        <begin position="655"/>
        <end position="928"/>
    </location>
</feature>
<evidence type="ECO:0000256" key="2">
    <source>
        <dbReference type="ARBA" id="ARBA00004123"/>
    </source>
</evidence>
<dbReference type="InterPro" id="IPR018957">
    <property type="entry name" value="Znf_C3HC4_RING-type"/>
</dbReference>
<feature type="region of interest" description="Disordered" evidence="16">
    <location>
        <begin position="1"/>
        <end position="22"/>
    </location>
</feature>
<keyword evidence="7 13" id="KW-0863">Zinc-finger</keyword>
<sequence length="1004" mass="116835">MASKRPVESDGEGSGPPKKKAVTSLQPLNLGAIYSLEELDLKVLQFQNKKLAERIEQRKRYEDELHKRIEQLENRQRTDDTVLMIVNRYWNQLDEDVRVLLQRFDAETADDEAENQNDSIETISFLTLLSTWDKQELEQRLGQRVEFSKRAIGKLLKAFDRLLQRNELLNKAVQEKIDREEDDTISIKTESEIKQEPLEPNFDVKLECDVKTEVTNEDDMVEQPEVKKEPSVESDDTSTKLEEPAIENGSDKSSPPVIKQEIKEEPQNEGEVKEEVKVQKSQSPVLISTVKNELSELQQENRRLHSMVTELHQRHHEHTLKVVELQDKLTAAETEIAELTNKIDDLEYNYEKAEQRAEKLDRHLAEAQQKLNYYEDKNVIQLEGGKSITGVSRHRFEEILADLEEQRELATNRMVELEKLNKEHQEALKQIEQLKLDLQHIPESVIVETTEYKCLQSQFSVLYNECLTIRTQLDEARNLLSANKNTHLRQIEQMECSELENQKKLRTEMIQLEDALAQVRKEYEMLRIEFEQTLAAHEQTGPINHEMRNLIQSLQKHNQQLKGEAQRNRRRLKEAQMEIKKLKQEECSETKEAGGGEPVASVQPTLNPASQTAGVSTAASTPKSEAQESTITLRDDEKDEIDFAREKGKSDQDIIKDLKAQLKKSQDSQKELKLLLDMYKSAPKEQRDKVQLMASEKRSKQEIEDLKGQIRKMQENERKEKRKLAEEDALRKIKRMEDQISELQKNLSIQKQREEALLNEMDVTGQAFEDMQEQNTRLLQQLREKDDANFKLMSERIKANQIQKLLREKEEVQADQVQAIQQQVQAQNLVVRKLEEKERILQNNIATIEKELSLTKQAMEMHKRKALESSQTAADLKLHLDKYQAQLREAQVAVAEKTGAIEQEAYKYKRMQEEIAKLQRKLERQKKIEMAGAADEVLLAEIQEYKDQLTCPSCKVNRKDAVLTKCFHLFCLECLKTRYETRQRKCPKCNAGFGANDYHRLYLT</sequence>
<dbReference type="GO" id="GO:0061630">
    <property type="term" value="F:ubiquitin protein ligase activity"/>
    <property type="evidence" value="ECO:0007669"/>
    <property type="project" value="UniProtKB-EC"/>
</dbReference>
<evidence type="ECO:0000256" key="1">
    <source>
        <dbReference type="ARBA" id="ARBA00000900"/>
    </source>
</evidence>
<dbReference type="EC" id="2.3.2.27" evidence="14"/>
<proteinExistence type="inferred from homology"/>
<feature type="region of interest" description="Disordered" evidence="16">
    <location>
        <begin position="214"/>
        <end position="277"/>
    </location>
</feature>
<feature type="coiled-coil region" evidence="15">
    <location>
        <begin position="287"/>
        <end position="441"/>
    </location>
</feature>
<dbReference type="GO" id="GO:0006325">
    <property type="term" value="P:chromatin organization"/>
    <property type="evidence" value="ECO:0007669"/>
    <property type="project" value="UniProtKB-KW"/>
</dbReference>
<comment type="similarity">
    <text evidence="4 14">Belongs to the BRE1 family.</text>
</comment>
<comment type="caution">
    <text evidence="18">The sequence shown here is derived from an EMBL/GenBank/DDBJ whole genome shotgun (WGS) entry which is preliminary data.</text>
</comment>
<feature type="domain" description="RING-type" evidence="17">
    <location>
        <begin position="951"/>
        <end position="990"/>
    </location>
</feature>
<evidence type="ECO:0000256" key="5">
    <source>
        <dbReference type="ARBA" id="ARBA00022679"/>
    </source>
</evidence>
<keyword evidence="12 14" id="KW-0539">Nucleus</keyword>
<dbReference type="AlphaFoldDB" id="A0ABD3V7D2"/>
<dbReference type="InterPro" id="IPR058643">
    <property type="entry name" value="BRE1-like_CC"/>
</dbReference>